<organism evidence="1 2">
    <name type="scientific">Ottowia thiooxydans</name>
    <dbReference type="NCBI Taxonomy" id="219182"/>
    <lineage>
        <taxon>Bacteria</taxon>
        <taxon>Pseudomonadati</taxon>
        <taxon>Pseudomonadota</taxon>
        <taxon>Betaproteobacteria</taxon>
        <taxon>Burkholderiales</taxon>
        <taxon>Comamonadaceae</taxon>
        <taxon>Ottowia</taxon>
    </lineage>
</organism>
<reference evidence="1 2" key="1">
    <citation type="submission" date="2024-06" db="EMBL/GenBank/DDBJ databases">
        <title>Sorghum-associated microbial communities from plants grown in Nebraska, USA.</title>
        <authorList>
            <person name="Schachtman D."/>
        </authorList>
    </citation>
    <scope>NUCLEOTIDE SEQUENCE [LARGE SCALE GENOMIC DNA]</scope>
    <source>
        <strain evidence="1 2">2709</strain>
    </source>
</reference>
<proteinExistence type="predicted"/>
<evidence type="ECO:0000313" key="1">
    <source>
        <dbReference type="EMBL" id="MET4575230.1"/>
    </source>
</evidence>
<protein>
    <submittedName>
        <fullName evidence="1">Uncharacterized protein</fullName>
    </submittedName>
</protein>
<sequence length="79" mass="9041">MRARTQSLHVCDKKGVARTLDWRVLLLRNVFNFHEEGQADGWVAVQGRSCCRTRATVMKANAFIDPVIGNVPCWRFEHA</sequence>
<comment type="caution">
    <text evidence="1">The sequence shown here is derived from an EMBL/GenBank/DDBJ whole genome shotgun (WGS) entry which is preliminary data.</text>
</comment>
<dbReference type="EMBL" id="JBEPSH010000001">
    <property type="protein sequence ID" value="MET4575230.1"/>
    <property type="molecule type" value="Genomic_DNA"/>
</dbReference>
<keyword evidence="2" id="KW-1185">Reference proteome</keyword>
<dbReference type="Proteomes" id="UP001549320">
    <property type="component" value="Unassembled WGS sequence"/>
</dbReference>
<accession>A0ABV2Q2I5</accession>
<evidence type="ECO:0000313" key="2">
    <source>
        <dbReference type="Proteomes" id="UP001549320"/>
    </source>
</evidence>
<gene>
    <name evidence="1" type="ORF">ABIE13_000327</name>
</gene>
<name>A0ABV2Q2I5_9BURK</name>